<keyword evidence="3" id="KW-1185">Reference proteome</keyword>
<gene>
    <name evidence="2" type="ORF">DXH47_08415</name>
</gene>
<protein>
    <submittedName>
        <fullName evidence="2">Flavodoxin</fullName>
    </submittedName>
</protein>
<evidence type="ECO:0000313" key="2">
    <source>
        <dbReference type="EMBL" id="RXI77922.1"/>
    </source>
</evidence>
<dbReference type="Gene3D" id="3.40.50.360">
    <property type="match status" value="1"/>
</dbReference>
<sequence length="173" mass="18725">MLTVIDFSSPGETLVRGQTPVVTEGHTAQVARLLGERLGIAPVALHPQVPYPMTYPARLKRARAEQTQHAFPAIEPVASAALRAPVWVLGYPIWFGGVPRVIATLLTQTTTPPREIYPFATHEGSGLGHSLDDLQRLCPTAVIHPGLPIRGSRVDRAAPAVDHWLQQGLADNK</sequence>
<dbReference type="PANTHER" id="PTHR39201">
    <property type="entry name" value="EXPORTED PROTEIN-RELATED"/>
    <property type="match status" value="1"/>
</dbReference>
<dbReference type="InterPro" id="IPR029039">
    <property type="entry name" value="Flavoprotein-like_sf"/>
</dbReference>
<dbReference type="AlphaFoldDB" id="A0A4Q0VJ37"/>
<dbReference type="RefSeq" id="WP_129032896.1">
    <property type="nucleotide sequence ID" value="NZ_CP059603.1"/>
</dbReference>
<evidence type="ECO:0000259" key="1">
    <source>
        <dbReference type="Pfam" id="PF12682"/>
    </source>
</evidence>
<dbReference type="EMBL" id="QXIL01000017">
    <property type="protein sequence ID" value="RXI77922.1"/>
    <property type="molecule type" value="Genomic_DNA"/>
</dbReference>
<dbReference type="InterPro" id="IPR008254">
    <property type="entry name" value="Flavodoxin/NO_synth"/>
</dbReference>
<evidence type="ECO:0000313" key="3">
    <source>
        <dbReference type="Proteomes" id="UP000290602"/>
    </source>
</evidence>
<feature type="domain" description="Flavodoxin-like" evidence="1">
    <location>
        <begin position="24"/>
        <end position="154"/>
    </location>
</feature>
<dbReference type="Proteomes" id="UP000290602">
    <property type="component" value="Unassembled WGS sequence"/>
</dbReference>
<dbReference type="GO" id="GO:0016651">
    <property type="term" value="F:oxidoreductase activity, acting on NAD(P)H"/>
    <property type="evidence" value="ECO:0007669"/>
    <property type="project" value="UniProtKB-ARBA"/>
</dbReference>
<name>A0A4Q0VJ37_9LACO</name>
<comment type="caution">
    <text evidence="2">The sequence shown here is derived from an EMBL/GenBank/DDBJ whole genome shotgun (WGS) entry which is preliminary data.</text>
</comment>
<organism evidence="2 3">
    <name type="scientific">Levilactobacillus suantsaii</name>
    <dbReference type="NCBI Taxonomy" id="2292255"/>
    <lineage>
        <taxon>Bacteria</taxon>
        <taxon>Bacillati</taxon>
        <taxon>Bacillota</taxon>
        <taxon>Bacilli</taxon>
        <taxon>Lactobacillales</taxon>
        <taxon>Lactobacillaceae</taxon>
        <taxon>Levilactobacillus</taxon>
    </lineage>
</organism>
<proteinExistence type="predicted"/>
<dbReference type="GO" id="GO:0010181">
    <property type="term" value="F:FMN binding"/>
    <property type="evidence" value="ECO:0007669"/>
    <property type="project" value="InterPro"/>
</dbReference>
<reference evidence="2 3" key="1">
    <citation type="submission" date="2018-08" db="EMBL/GenBank/DDBJ databases">
        <title>Lactobacillus suantsai sp. nov., isolated from traditional fermented suan-tsai in Taiwan.</title>
        <authorList>
            <person name="Huang C.-H."/>
        </authorList>
    </citation>
    <scope>NUCLEOTIDE SEQUENCE [LARGE SCALE GENOMIC DNA]</scope>
    <source>
        <strain evidence="2 3">BCRC 12945</strain>
    </source>
</reference>
<dbReference type="PANTHER" id="PTHR39201:SF1">
    <property type="entry name" value="FLAVODOXIN-LIKE DOMAIN-CONTAINING PROTEIN"/>
    <property type="match status" value="1"/>
</dbReference>
<dbReference type="OrthoDB" id="9806505at2"/>
<dbReference type="Pfam" id="PF12682">
    <property type="entry name" value="Flavodoxin_4"/>
    <property type="match status" value="1"/>
</dbReference>
<accession>A0A4Q0VJ37</accession>
<dbReference type="SUPFAM" id="SSF52218">
    <property type="entry name" value="Flavoproteins"/>
    <property type="match status" value="1"/>
</dbReference>